<organism evidence="1 2">
    <name type="scientific">Rhododendron simsii</name>
    <name type="common">Sims's rhododendron</name>
    <dbReference type="NCBI Taxonomy" id="118357"/>
    <lineage>
        <taxon>Eukaryota</taxon>
        <taxon>Viridiplantae</taxon>
        <taxon>Streptophyta</taxon>
        <taxon>Embryophyta</taxon>
        <taxon>Tracheophyta</taxon>
        <taxon>Spermatophyta</taxon>
        <taxon>Magnoliopsida</taxon>
        <taxon>eudicotyledons</taxon>
        <taxon>Gunneridae</taxon>
        <taxon>Pentapetalae</taxon>
        <taxon>asterids</taxon>
        <taxon>Ericales</taxon>
        <taxon>Ericaceae</taxon>
        <taxon>Ericoideae</taxon>
        <taxon>Rhodoreae</taxon>
        <taxon>Rhododendron</taxon>
    </lineage>
</organism>
<dbReference type="OrthoDB" id="9997739at2759"/>
<dbReference type="PANTHER" id="PTHR44203:SF8">
    <property type="entry name" value="ETHYLENE-OVERPRODUCTION PROTEIN 1"/>
    <property type="match status" value="1"/>
</dbReference>
<evidence type="ECO:0000313" key="2">
    <source>
        <dbReference type="Proteomes" id="UP000626092"/>
    </source>
</evidence>
<dbReference type="Proteomes" id="UP000626092">
    <property type="component" value="Unassembled WGS sequence"/>
</dbReference>
<keyword evidence="2" id="KW-1185">Reference proteome</keyword>
<reference evidence="1" key="1">
    <citation type="submission" date="2019-11" db="EMBL/GenBank/DDBJ databases">
        <authorList>
            <person name="Liu Y."/>
            <person name="Hou J."/>
            <person name="Li T.-Q."/>
            <person name="Guan C.-H."/>
            <person name="Wu X."/>
            <person name="Wu H.-Z."/>
            <person name="Ling F."/>
            <person name="Zhang R."/>
            <person name="Shi X.-G."/>
            <person name="Ren J.-P."/>
            <person name="Chen E.-F."/>
            <person name="Sun J.-M."/>
        </authorList>
    </citation>
    <scope>NUCLEOTIDE SEQUENCE</scope>
    <source>
        <strain evidence="1">Adult_tree_wgs_1</strain>
        <tissue evidence="1">Leaves</tissue>
    </source>
</reference>
<dbReference type="PANTHER" id="PTHR44203">
    <property type="entry name" value="ETO1-RELATED"/>
    <property type="match status" value="1"/>
</dbReference>
<dbReference type="GO" id="GO:0010105">
    <property type="term" value="P:negative regulation of ethylene-activated signaling pathway"/>
    <property type="evidence" value="ECO:0007669"/>
    <property type="project" value="InterPro"/>
</dbReference>
<evidence type="ECO:0000313" key="1">
    <source>
        <dbReference type="EMBL" id="KAF7143087.1"/>
    </source>
</evidence>
<comment type="caution">
    <text evidence="1">The sequence shown here is derived from an EMBL/GenBank/DDBJ whole genome shotgun (WGS) entry which is preliminary data.</text>
</comment>
<proteinExistence type="predicted"/>
<protein>
    <submittedName>
        <fullName evidence="1">Uncharacterized protein</fullName>
    </submittedName>
</protein>
<dbReference type="SUPFAM" id="SSF48452">
    <property type="entry name" value="TPR-like"/>
    <property type="match status" value="1"/>
</dbReference>
<name>A0A834H0G0_RHOSS</name>
<dbReference type="InterPro" id="IPR044631">
    <property type="entry name" value="ETO1-like"/>
</dbReference>
<dbReference type="EMBL" id="WJXA01000005">
    <property type="protein sequence ID" value="KAF7143087.1"/>
    <property type="molecule type" value="Genomic_DNA"/>
</dbReference>
<gene>
    <name evidence="1" type="ORF">RHSIM_Rhsim05G0222400</name>
</gene>
<sequence length="775" mass="88123">MQTTSSLIHSYKSSVYYGFASVFEIDPDPFVQRGFLECFSWGYDQLEHESEAKEVFEDMENKGIKLNVVSCNGMITGFKLSRLGDLEDLILGCQIHGFVIKMRMGSDKCIVSALIDMALMLNDKARLYLCRSGLKEMALESSDMVSPSLWSSIRTERHDSRYYFQVTLGHVTVTERFSYADALPLMWSCMLDIESIHVAVSSKIQLVTVVGHKSEAKEVAVRDDECSMSEEDFDMSFCIGDDEGMRAAEIFSREKSVDCFEPNVVLELLSLANRFCCEEMKTACDAYLASLVCDMERAMLLIEYGLDETAHLLVAACLQVFTRELTTGWMYQEQSLYCSWKENMMDLDTETEFDPTLPYPYKCRAFLMMEESKVDAAIQEINRIIGFRVSPDCLKLRAWFSISMGDYECALIDVWAILTFEPNYMIFHGKLHGDHLLYDRLSCVDDIGSLAVVHDMLVNDQGKSLVRIHQSLLLLRLNCQKAAMRSLRLAQNHSTSEQERLVYEGWLLYDTGHRKEALAKAEESISIQRTFEAFFLKAYALADSNRDIELSLFVIQLLEEALRCPSDGLRKGQSLNNLGSVYVDCDELDLAADCYMNAVNIKHTRAHQALARVYHLKNQREAAYDEMTKYIDKARSNASAYENRSEYCDRDMAKSDLCMASQPDPLRTYPYRSQAAGGDDEGLDDPGWNDDDGEILMDDHKDAEVISELSKAISFKPDLQLLHLRAAFPDSMGDYISTLCDCEAAPCLDPSHTDTIELYHRAREPSNVQQHKERS</sequence>
<dbReference type="InterPro" id="IPR011990">
    <property type="entry name" value="TPR-like_helical_dom_sf"/>
</dbReference>
<dbReference type="Gene3D" id="1.25.40.10">
    <property type="entry name" value="Tetratricopeptide repeat domain"/>
    <property type="match status" value="2"/>
</dbReference>
<accession>A0A834H0G0</accession>
<dbReference type="AlphaFoldDB" id="A0A834H0G0"/>